<proteinExistence type="predicted"/>
<feature type="transmembrane region" description="Helical" evidence="1">
    <location>
        <begin position="81"/>
        <end position="99"/>
    </location>
</feature>
<dbReference type="STRING" id="1618572.UT17_C0001G0093"/>
<name>A0A0G0P3N6_9BACT</name>
<comment type="caution">
    <text evidence="2">The sequence shown here is derived from an EMBL/GenBank/DDBJ whole genome shotgun (WGS) entry which is preliminary data.</text>
</comment>
<keyword evidence="1" id="KW-0472">Membrane</keyword>
<feature type="transmembrane region" description="Helical" evidence="1">
    <location>
        <begin position="111"/>
        <end position="135"/>
    </location>
</feature>
<feature type="transmembrane region" description="Helical" evidence="1">
    <location>
        <begin position="57"/>
        <end position="75"/>
    </location>
</feature>
<dbReference type="EMBL" id="LBVU01000001">
    <property type="protein sequence ID" value="KKQ92714.1"/>
    <property type="molecule type" value="Genomic_DNA"/>
</dbReference>
<accession>A0A0G0P3N6</accession>
<feature type="transmembrane region" description="Helical" evidence="1">
    <location>
        <begin position="24"/>
        <end position="45"/>
    </location>
</feature>
<sequence length="136" mass="15500">MCPVCTVTVVAGLGISRLLGIDDLLTSIWIGGFILSFSFITIDWIVKKWPKWNAKKWQWTIFVSMYILAIAPLYKTPTITRIIYGTLVGSVFFLIGVYADKLQRKKYGKIFFPFQKVVFPVLSLLLATLVSYLLIK</sequence>
<evidence type="ECO:0000256" key="1">
    <source>
        <dbReference type="SAM" id="Phobius"/>
    </source>
</evidence>
<dbReference type="Proteomes" id="UP000034774">
    <property type="component" value="Unassembled WGS sequence"/>
</dbReference>
<organism evidence="2 3">
    <name type="scientific">Candidatus Woesebacteria bacterium GW2011_GWB1_39_10</name>
    <dbReference type="NCBI Taxonomy" id="1618572"/>
    <lineage>
        <taxon>Bacteria</taxon>
        <taxon>Candidatus Woeseibacteriota</taxon>
    </lineage>
</organism>
<keyword evidence="1" id="KW-0812">Transmembrane</keyword>
<evidence type="ECO:0000313" key="3">
    <source>
        <dbReference type="Proteomes" id="UP000034774"/>
    </source>
</evidence>
<dbReference type="AlphaFoldDB" id="A0A0G0P3N6"/>
<evidence type="ECO:0000313" key="2">
    <source>
        <dbReference type="EMBL" id="KKQ92714.1"/>
    </source>
</evidence>
<keyword evidence="1" id="KW-1133">Transmembrane helix</keyword>
<protein>
    <submittedName>
        <fullName evidence="2">Uncharacterized protein</fullName>
    </submittedName>
</protein>
<gene>
    <name evidence="2" type="ORF">UT17_C0001G0093</name>
</gene>
<reference evidence="2 3" key="1">
    <citation type="journal article" date="2015" name="Nature">
        <title>rRNA introns, odd ribosomes, and small enigmatic genomes across a large radiation of phyla.</title>
        <authorList>
            <person name="Brown C.T."/>
            <person name="Hug L.A."/>
            <person name="Thomas B.C."/>
            <person name="Sharon I."/>
            <person name="Castelle C.J."/>
            <person name="Singh A."/>
            <person name="Wilkins M.J."/>
            <person name="Williams K.H."/>
            <person name="Banfield J.F."/>
        </authorList>
    </citation>
    <scope>NUCLEOTIDE SEQUENCE [LARGE SCALE GENOMIC DNA]</scope>
</reference>